<dbReference type="InterPro" id="IPR025662">
    <property type="entry name" value="Sigma_54_int_dom_ATP-bd_1"/>
</dbReference>
<dbReference type="Pfam" id="PF05970">
    <property type="entry name" value="PIF1"/>
    <property type="match status" value="1"/>
</dbReference>
<dbReference type="Gene3D" id="3.30.40.10">
    <property type="entry name" value="Zinc/RING finger domain, C3HC4 (zinc finger)"/>
    <property type="match status" value="1"/>
</dbReference>
<dbReference type="SUPFAM" id="SSF52540">
    <property type="entry name" value="P-loop containing nucleoside triphosphate hydrolases"/>
    <property type="match status" value="2"/>
</dbReference>
<organism evidence="12 13">
    <name type="scientific">Magallana gigas</name>
    <name type="common">Pacific oyster</name>
    <name type="synonym">Crassostrea gigas</name>
    <dbReference type="NCBI Taxonomy" id="29159"/>
    <lineage>
        <taxon>Eukaryota</taxon>
        <taxon>Metazoa</taxon>
        <taxon>Spiralia</taxon>
        <taxon>Lophotrochozoa</taxon>
        <taxon>Mollusca</taxon>
        <taxon>Bivalvia</taxon>
        <taxon>Autobranchia</taxon>
        <taxon>Pteriomorphia</taxon>
        <taxon>Ostreida</taxon>
        <taxon>Ostreoidea</taxon>
        <taxon>Ostreidae</taxon>
        <taxon>Magallana</taxon>
    </lineage>
</organism>
<sequence length="1196" mass="135786">MDAKQVAAVEVVIEGHNLLILGQSGTGKSYLITKIREKFKNSGKCIAVTGTTGVASLNIGGVTIHSWSGIGDGRFSNEKLHTKILHDEHFVKYKHNIQKTDILIIDELSMLSLKLFNQLEYICRTIRANDNYFGGIQVVGIGDFFQLPPVPDALKLDSGDFCFKSKKFSSVFRHKIILEKVMRQDEADFVNAINDVSKGQLPSESLNLLRRLQRALPPGDNPMRLFARNFDKEIFNSSLLIDLPGEIKTFNAIDEGDANFLEKIPVPKCLYLKENCPVMLVKNLSNTLVNGLQGKVLSISKDSVTVTFSNTVTELKKEVFTAYSSEDEKVVASRTQIPLVVAFGITIHKAQGLTLDRVEVDCSNIFKAGMLGVAIGRARKKKGLRLLNFHPSNVLKPDAAIFDFYSKVSFPFVPKLECCKISYSLEEDLNKDFENKLLSSDSELSDFDSDEILEIDRMCNQSLSENVSSQTQHLQESSETQQTECLIDFAEIKSSIQGMLVHTDEQKLIHSGLTDLIEKHETDARTFLSKLYHKLSTTYSELCSTSEGKKTDSKNWTKYYSELYKFTNSDKYKSMIEECVHHNAAEHDFLTFSKLFDIVSHFVLEEKAKALKTAPTQGSKQDYLTVDSSDVGKHRYICGRCVAKSKHHFMKLGRNNMYKKDKVIVVSGCFLKVKMLDFLTSTYVELMDKSIYKETLEETRRHQNISQGLTNIKDNVLDFFIKVDKMKSQLYEQAFHMQGSNVLNFVNEKLSKNEELFNSFKHLLQNFDFNESFLKCDVNMALKSLKELYDDMIWRFCRVADNQFRKDMIKVFRKQKTDTLRKRVVESSASSVLKDGTTKLTMMYINNDDSPGKLRSHLKIQSLILETGPLALKGFSKTQLLNIAKAYNLTQSMKSTKATIIDNLIHHIPNCPGIPNTDVLTGDDAPELPSEEAVPSSSSVQTQSEKTVGRKRKVKSVYTRKKRKSQTVVAEFESKDETVCSNCGLVKTDEADWIQCDICDEWYDRICQNIDGEALKTIRDHGDWIIEFIEVMDWSIICSLVSVFWEFYKNCLGSPKNDTSMLDALRNSTAPERAALPASPRVLLVFEVPGNHFGRQWFIFGEMHFKKCSIVAGPIHTTVDWFEPPFIQRIDAFPGGHKYISWTKLCGRIICKWPTKATDLLRGFYCTRLSATGENVHFTRIQGRSMTKRECIKCSE</sequence>
<dbReference type="PROSITE" id="PS00675">
    <property type="entry name" value="SIGMA54_INTERACT_1"/>
    <property type="match status" value="1"/>
</dbReference>
<evidence type="ECO:0000256" key="3">
    <source>
        <dbReference type="ARBA" id="ARBA00022801"/>
    </source>
</evidence>
<comment type="cofactor">
    <cofactor evidence="9">
        <name>Mg(2+)</name>
        <dbReference type="ChEBI" id="CHEBI:18420"/>
    </cofactor>
</comment>
<dbReference type="PANTHER" id="PTHR47642">
    <property type="entry name" value="ATP-DEPENDENT DNA HELICASE"/>
    <property type="match status" value="1"/>
</dbReference>
<keyword evidence="4 9" id="KW-0347">Helicase</keyword>
<comment type="similarity">
    <text evidence="9">Belongs to the helicase family.</text>
</comment>
<dbReference type="InterPro" id="IPR049163">
    <property type="entry name" value="Pif1-like_2B_dom"/>
</dbReference>
<keyword evidence="5 9" id="KW-0067">ATP-binding</keyword>
<dbReference type="InterPro" id="IPR027417">
    <property type="entry name" value="P-loop_NTPase"/>
</dbReference>
<dbReference type="GO" id="GO:0005524">
    <property type="term" value="F:ATP binding"/>
    <property type="evidence" value="ECO:0007669"/>
    <property type="project" value="UniProtKB-KW"/>
</dbReference>
<evidence type="ECO:0000256" key="1">
    <source>
        <dbReference type="ARBA" id="ARBA00022741"/>
    </source>
</evidence>
<dbReference type="PANTHER" id="PTHR47642:SF5">
    <property type="entry name" value="ATP-DEPENDENT DNA HELICASE"/>
    <property type="match status" value="1"/>
</dbReference>
<accession>A0A8W8MMK0</accession>
<reference evidence="12" key="1">
    <citation type="submission" date="2022-08" db="UniProtKB">
        <authorList>
            <consortium name="EnsemblMetazoa"/>
        </authorList>
    </citation>
    <scope>IDENTIFICATION</scope>
    <source>
        <strain evidence="12">05x7-T-G4-1.051#20</strain>
    </source>
</reference>
<keyword evidence="6" id="KW-0238">DNA-binding</keyword>
<dbReference type="InterPro" id="IPR011011">
    <property type="entry name" value="Znf_FYVE_PHD"/>
</dbReference>
<keyword evidence="9" id="KW-0233">DNA recombination</keyword>
<keyword evidence="2 9" id="KW-0227">DNA damage</keyword>
<evidence type="ECO:0000256" key="4">
    <source>
        <dbReference type="ARBA" id="ARBA00022806"/>
    </source>
</evidence>
<feature type="compositionally biased region" description="Low complexity" evidence="10">
    <location>
        <begin position="931"/>
        <end position="940"/>
    </location>
</feature>
<evidence type="ECO:0000313" key="13">
    <source>
        <dbReference type="Proteomes" id="UP000005408"/>
    </source>
</evidence>
<dbReference type="EnsemblMetazoa" id="G34419.1">
    <property type="protein sequence ID" value="G34419.1:cds"/>
    <property type="gene ID" value="G34419"/>
</dbReference>
<protein>
    <recommendedName>
        <fullName evidence="9">ATP-dependent DNA helicase</fullName>
        <ecNumber evidence="9">5.6.2.3</ecNumber>
    </recommendedName>
</protein>
<dbReference type="EC" id="5.6.2.3" evidence="9"/>
<evidence type="ECO:0000256" key="9">
    <source>
        <dbReference type="RuleBase" id="RU363044"/>
    </source>
</evidence>
<keyword evidence="8" id="KW-0413">Isomerase</keyword>
<dbReference type="CDD" id="cd18809">
    <property type="entry name" value="SF1_C_RecD"/>
    <property type="match status" value="1"/>
</dbReference>
<feature type="domain" description="AAA+ ATPase" evidence="11">
    <location>
        <begin position="14"/>
        <end position="178"/>
    </location>
</feature>
<keyword evidence="13" id="KW-1185">Reference proteome</keyword>
<dbReference type="GO" id="GO:0043139">
    <property type="term" value="F:5'-3' DNA helicase activity"/>
    <property type="evidence" value="ECO:0007669"/>
    <property type="project" value="UniProtKB-EC"/>
</dbReference>
<dbReference type="InterPro" id="IPR010285">
    <property type="entry name" value="DNA_helicase_pif1-like_DEAD"/>
</dbReference>
<dbReference type="Pfam" id="PF21530">
    <property type="entry name" value="Pif1_2B_dom"/>
    <property type="match status" value="1"/>
</dbReference>
<dbReference type="Proteomes" id="UP000005408">
    <property type="component" value="Unassembled WGS sequence"/>
</dbReference>
<dbReference type="Gene3D" id="3.40.50.300">
    <property type="entry name" value="P-loop containing nucleotide triphosphate hydrolases"/>
    <property type="match status" value="1"/>
</dbReference>
<dbReference type="GO" id="GO:0016787">
    <property type="term" value="F:hydrolase activity"/>
    <property type="evidence" value="ECO:0007669"/>
    <property type="project" value="UniProtKB-KW"/>
</dbReference>
<evidence type="ECO:0000256" key="6">
    <source>
        <dbReference type="ARBA" id="ARBA00023125"/>
    </source>
</evidence>
<dbReference type="AlphaFoldDB" id="A0A8W8MMK0"/>
<dbReference type="InterPro" id="IPR003593">
    <property type="entry name" value="AAA+_ATPase"/>
</dbReference>
<comment type="catalytic activity">
    <reaction evidence="9">
        <text>ATP + H2O = ADP + phosphate + H(+)</text>
        <dbReference type="Rhea" id="RHEA:13065"/>
        <dbReference type="ChEBI" id="CHEBI:15377"/>
        <dbReference type="ChEBI" id="CHEBI:15378"/>
        <dbReference type="ChEBI" id="CHEBI:30616"/>
        <dbReference type="ChEBI" id="CHEBI:43474"/>
        <dbReference type="ChEBI" id="CHEBI:456216"/>
        <dbReference type="EC" id="5.6.2.3"/>
    </reaction>
</comment>
<keyword evidence="3 9" id="KW-0378">Hydrolase</keyword>
<evidence type="ECO:0000256" key="5">
    <source>
        <dbReference type="ARBA" id="ARBA00022840"/>
    </source>
</evidence>
<keyword evidence="1 9" id="KW-0547">Nucleotide-binding</keyword>
<dbReference type="GO" id="GO:0000723">
    <property type="term" value="P:telomere maintenance"/>
    <property type="evidence" value="ECO:0007669"/>
    <property type="project" value="InterPro"/>
</dbReference>
<evidence type="ECO:0000256" key="2">
    <source>
        <dbReference type="ARBA" id="ARBA00022763"/>
    </source>
</evidence>
<feature type="region of interest" description="Disordered" evidence="10">
    <location>
        <begin position="918"/>
        <end position="946"/>
    </location>
</feature>
<evidence type="ECO:0000313" key="12">
    <source>
        <dbReference type="EnsemblMetazoa" id="G34419.1:cds"/>
    </source>
</evidence>
<evidence type="ECO:0000256" key="8">
    <source>
        <dbReference type="ARBA" id="ARBA00023235"/>
    </source>
</evidence>
<dbReference type="InterPro" id="IPR051055">
    <property type="entry name" value="PIF1_helicase"/>
</dbReference>
<evidence type="ECO:0000259" key="11">
    <source>
        <dbReference type="SMART" id="SM00382"/>
    </source>
</evidence>
<dbReference type="CDD" id="cd15517">
    <property type="entry name" value="PHD_TCF19_like"/>
    <property type="match status" value="1"/>
</dbReference>
<dbReference type="GO" id="GO:0006310">
    <property type="term" value="P:DNA recombination"/>
    <property type="evidence" value="ECO:0007669"/>
    <property type="project" value="UniProtKB-KW"/>
</dbReference>
<proteinExistence type="inferred from homology"/>
<evidence type="ECO:0000256" key="10">
    <source>
        <dbReference type="SAM" id="MobiDB-lite"/>
    </source>
</evidence>
<dbReference type="GO" id="GO:0006281">
    <property type="term" value="P:DNA repair"/>
    <property type="evidence" value="ECO:0007669"/>
    <property type="project" value="UniProtKB-KW"/>
</dbReference>
<dbReference type="InterPro" id="IPR013083">
    <property type="entry name" value="Znf_RING/FYVE/PHD"/>
</dbReference>
<name>A0A8W8MMK0_MAGGI</name>
<evidence type="ECO:0000256" key="7">
    <source>
        <dbReference type="ARBA" id="ARBA00023204"/>
    </source>
</evidence>
<dbReference type="SMART" id="SM00382">
    <property type="entry name" value="AAA"/>
    <property type="match status" value="1"/>
</dbReference>
<keyword evidence="7 9" id="KW-0234">DNA repair</keyword>
<dbReference type="SUPFAM" id="SSF57903">
    <property type="entry name" value="FYVE/PHD zinc finger"/>
    <property type="match status" value="1"/>
</dbReference>